<dbReference type="SUPFAM" id="SSF51182">
    <property type="entry name" value="RmlC-like cupins"/>
    <property type="match status" value="1"/>
</dbReference>
<dbReference type="EMBL" id="LT629739">
    <property type="protein sequence ID" value="SDS04704.1"/>
    <property type="molecule type" value="Genomic_DNA"/>
</dbReference>
<dbReference type="OrthoDB" id="3829432at2"/>
<accession>A0A1H1P0I6</accession>
<organism evidence="1 2">
    <name type="scientific">Brevibacterium sandarakinum</name>
    <dbReference type="NCBI Taxonomy" id="629680"/>
    <lineage>
        <taxon>Bacteria</taxon>
        <taxon>Bacillati</taxon>
        <taxon>Actinomycetota</taxon>
        <taxon>Actinomycetes</taxon>
        <taxon>Micrococcales</taxon>
        <taxon>Brevibacteriaceae</taxon>
        <taxon>Brevibacterium</taxon>
    </lineage>
</organism>
<keyword evidence="2" id="KW-1185">Reference proteome</keyword>
<proteinExistence type="predicted"/>
<dbReference type="InterPro" id="IPR011051">
    <property type="entry name" value="RmlC_Cupin_sf"/>
</dbReference>
<gene>
    <name evidence="1" type="ORF">SAMN04489751_1101</name>
</gene>
<dbReference type="Gene3D" id="2.60.120.10">
    <property type="entry name" value="Jelly Rolls"/>
    <property type="match status" value="1"/>
</dbReference>
<evidence type="ECO:0000313" key="1">
    <source>
        <dbReference type="EMBL" id="SDS04704.1"/>
    </source>
</evidence>
<dbReference type="STRING" id="629680.SAMN04489751_1101"/>
<sequence>MQFIDASSFSAERPWGALDVAEIDNASIRLHWTDEPYVWHINDGPEVFVVLDGTIDMHYRSEGNERVELLTPGRICYAESGDEHVAHPAPEARILVIERKGSI</sequence>
<dbReference type="InterPro" id="IPR014710">
    <property type="entry name" value="RmlC-like_jellyroll"/>
</dbReference>
<evidence type="ECO:0000313" key="2">
    <source>
        <dbReference type="Proteomes" id="UP000199700"/>
    </source>
</evidence>
<keyword evidence="1" id="KW-0413">Isomerase</keyword>
<reference evidence="1" key="1">
    <citation type="submission" date="2016-10" db="EMBL/GenBank/DDBJ databases">
        <authorList>
            <person name="Varghese N."/>
            <person name="Submissions S."/>
        </authorList>
    </citation>
    <scope>NUCLEOTIDE SEQUENCE [LARGE SCALE GENOMIC DNA]</scope>
    <source>
        <strain evidence="1">DSM 22082</strain>
    </source>
</reference>
<dbReference type="AlphaFoldDB" id="A0A1H1P0I6"/>
<name>A0A1H1P0I6_BRESA</name>
<dbReference type="Proteomes" id="UP000199700">
    <property type="component" value="Chromosome"/>
</dbReference>
<protein>
    <submittedName>
        <fullName evidence="1">Mannose-6-phosphate isomerase, cupin superfamily</fullName>
    </submittedName>
</protein>
<dbReference type="GO" id="GO:0016853">
    <property type="term" value="F:isomerase activity"/>
    <property type="evidence" value="ECO:0007669"/>
    <property type="project" value="UniProtKB-KW"/>
</dbReference>